<comment type="caution">
    <text evidence="1">The sequence shown here is derived from an EMBL/GenBank/DDBJ whole genome shotgun (WGS) entry which is preliminary data.</text>
</comment>
<name>A0A7C3MJR8_DICTH</name>
<evidence type="ECO:0000313" key="1">
    <source>
        <dbReference type="EMBL" id="HFX13693.1"/>
    </source>
</evidence>
<gene>
    <name evidence="1" type="ORF">ENW00_06000</name>
</gene>
<dbReference type="Gene3D" id="2.60.120.1390">
    <property type="match status" value="2"/>
</dbReference>
<sequence length="367" mass="42856">MEYAYTSLRSLMFQRNIKRKRISSYDKSGGNKDFIQIKAGESKVLADIEGPGAIVHIWMTFRSNEKHFLRLGILRMWWDEEENPSVEVPIGDFFGGGHCKTENFVSLPIQMSPENGKGFNLWFPMPFKKRAVISIENQNFSQDLTVYYYIDYELWPEFPENTLYFHSQWRREIAKGKSEEDIVKEIISGPESAFGISSGFIMNDVFQFGGENRTGESNYVILEAEGKGHYVGCFLFIHNRREVDLFNWYGEGDDMIFIDGEKWPPSLHGTGTEDYFNMAWCPTQKYSAPYHGLILPGENNWKGYITLYRFHIEDPIYFEKSIKVTIEKGHNNNRYDDYSSTAFWYQTEPHLPFPKILDPILRIPFSD</sequence>
<proteinExistence type="predicted"/>
<protein>
    <submittedName>
        <fullName evidence="1">DUF2961 domain-containing protein</fullName>
    </submittedName>
</protein>
<dbReference type="Pfam" id="PF11175">
    <property type="entry name" value="DUF2961"/>
    <property type="match status" value="1"/>
</dbReference>
<accession>A0A7C3MJR8</accession>
<dbReference type="EMBL" id="DTIN01000020">
    <property type="protein sequence ID" value="HFX13693.1"/>
    <property type="molecule type" value="Genomic_DNA"/>
</dbReference>
<dbReference type="InterPro" id="IPR021345">
    <property type="entry name" value="DUF2961"/>
</dbReference>
<reference evidence="1" key="1">
    <citation type="journal article" date="2020" name="mSystems">
        <title>Genome- and Community-Level Interaction Insights into Carbon Utilization and Element Cycling Functions of Hydrothermarchaeota in Hydrothermal Sediment.</title>
        <authorList>
            <person name="Zhou Z."/>
            <person name="Liu Y."/>
            <person name="Xu W."/>
            <person name="Pan J."/>
            <person name="Luo Z.H."/>
            <person name="Li M."/>
        </authorList>
    </citation>
    <scope>NUCLEOTIDE SEQUENCE [LARGE SCALE GENOMIC DNA]</scope>
    <source>
        <strain evidence="1">SpSt-81</strain>
    </source>
</reference>
<dbReference type="AlphaFoldDB" id="A0A7C3MJR8"/>
<organism evidence="1">
    <name type="scientific">Dictyoglomus thermophilum</name>
    <dbReference type="NCBI Taxonomy" id="14"/>
    <lineage>
        <taxon>Bacteria</taxon>
        <taxon>Pseudomonadati</taxon>
        <taxon>Dictyoglomota</taxon>
        <taxon>Dictyoglomia</taxon>
        <taxon>Dictyoglomales</taxon>
        <taxon>Dictyoglomaceae</taxon>
        <taxon>Dictyoglomus</taxon>
    </lineage>
</organism>